<proteinExistence type="predicted"/>
<name>A0A250JBW0_9BACT</name>
<gene>
    <name evidence="1" type="ORF">CYFUS_006510</name>
</gene>
<evidence type="ECO:0000313" key="2">
    <source>
        <dbReference type="Proteomes" id="UP000217257"/>
    </source>
</evidence>
<organism evidence="1 2">
    <name type="scientific">Cystobacter fuscus</name>
    <dbReference type="NCBI Taxonomy" id="43"/>
    <lineage>
        <taxon>Bacteria</taxon>
        <taxon>Pseudomonadati</taxon>
        <taxon>Myxococcota</taxon>
        <taxon>Myxococcia</taxon>
        <taxon>Myxococcales</taxon>
        <taxon>Cystobacterineae</taxon>
        <taxon>Archangiaceae</taxon>
        <taxon>Cystobacter</taxon>
    </lineage>
</organism>
<dbReference type="KEGG" id="cfus:CYFUS_006510"/>
<dbReference type="Gene3D" id="1.25.40.10">
    <property type="entry name" value="Tetratricopeptide repeat domain"/>
    <property type="match status" value="1"/>
</dbReference>
<sequence>MTLAIAGLARVPPELLLVLVAWLLLWPPVHRLLLHLTTWCFNRGAFRAALALTRVLEHLPLAAWMRPILWREEFYAHSALGYTEKAVSGARNLAVHAKADACLPCANCAINLFINAGLYLEALDIERGWQGPSHPPEPSAAREWALVRFNLVEAVYNLGSWEAANARLSNLEETARGDAFLWNFFPVQRAWILAHTGRGEDALSALAQVDWRRLPRMYRSEAHFARAASLLAVHRYEEARREARTGMKHALRVSSTRNGLFLLGRISLAEGLPEEALRFFEAGAMHPYQGQGGDGLLAWGDCLAELGRHDEAREAWRLVLTRDKQSGAASRAASRLGLHGLVSGKEGDADAGK</sequence>
<evidence type="ECO:0000313" key="1">
    <source>
        <dbReference type="EMBL" id="ATB41048.1"/>
    </source>
</evidence>
<dbReference type="RefSeq" id="WP_095988827.1">
    <property type="nucleotide sequence ID" value="NZ_CP022098.1"/>
</dbReference>
<dbReference type="EMBL" id="CP022098">
    <property type="protein sequence ID" value="ATB41048.1"/>
    <property type="molecule type" value="Genomic_DNA"/>
</dbReference>
<accession>A0A250JBW0</accession>
<evidence type="ECO:0008006" key="3">
    <source>
        <dbReference type="Google" id="ProtNLM"/>
    </source>
</evidence>
<dbReference type="AlphaFoldDB" id="A0A250JBW0"/>
<reference evidence="1 2" key="1">
    <citation type="submission" date="2017-06" db="EMBL/GenBank/DDBJ databases">
        <title>Sequencing and comparative analysis of myxobacterial genomes.</title>
        <authorList>
            <person name="Rupp O."/>
            <person name="Goesmann A."/>
            <person name="Sogaard-Andersen L."/>
        </authorList>
    </citation>
    <scope>NUCLEOTIDE SEQUENCE [LARGE SCALE GENOMIC DNA]</scope>
    <source>
        <strain evidence="1 2">DSM 52655</strain>
    </source>
</reference>
<dbReference type="SUPFAM" id="SSF48452">
    <property type="entry name" value="TPR-like"/>
    <property type="match status" value="1"/>
</dbReference>
<dbReference type="InterPro" id="IPR011990">
    <property type="entry name" value="TPR-like_helical_dom_sf"/>
</dbReference>
<protein>
    <recommendedName>
        <fullName evidence="3">Tetratricopeptide repeat protein</fullName>
    </recommendedName>
</protein>
<dbReference type="Proteomes" id="UP000217257">
    <property type="component" value="Chromosome"/>
</dbReference>